<dbReference type="EMBL" id="CANTFM010002520">
    <property type="protein sequence ID" value="CAI5746386.1"/>
    <property type="molecule type" value="Genomic_DNA"/>
</dbReference>
<name>A0AAV0VB58_9STRA</name>
<reference evidence="1" key="1">
    <citation type="submission" date="2022-12" db="EMBL/GenBank/DDBJ databases">
        <authorList>
            <person name="Webb A."/>
        </authorList>
    </citation>
    <scope>NUCLEOTIDE SEQUENCE</scope>
    <source>
        <strain evidence="1">Pd1</strain>
    </source>
</reference>
<evidence type="ECO:0000313" key="2">
    <source>
        <dbReference type="Proteomes" id="UP001162029"/>
    </source>
</evidence>
<accession>A0AAV0VB58</accession>
<protein>
    <submittedName>
        <fullName evidence="1">Uncharacterized protein</fullName>
    </submittedName>
</protein>
<sequence>MPWNANNNPAGDIRAPAIAAALRLKQQKMNDTTAVWTCTLRIEELDELALSRDQVSTLRHCALLHPDDFPIEASGRDGAVLMHPRLHAQFVVAVL</sequence>
<comment type="caution">
    <text evidence="1">The sequence shown here is derived from an EMBL/GenBank/DDBJ whole genome shotgun (WGS) entry which is preliminary data.</text>
</comment>
<organism evidence="1 2">
    <name type="scientific">Peronospora destructor</name>
    <dbReference type="NCBI Taxonomy" id="86335"/>
    <lineage>
        <taxon>Eukaryota</taxon>
        <taxon>Sar</taxon>
        <taxon>Stramenopiles</taxon>
        <taxon>Oomycota</taxon>
        <taxon>Peronosporomycetes</taxon>
        <taxon>Peronosporales</taxon>
        <taxon>Peronosporaceae</taxon>
        <taxon>Peronospora</taxon>
    </lineage>
</organism>
<proteinExistence type="predicted"/>
<gene>
    <name evidence="1" type="ORF">PDE001_LOCUS11381</name>
</gene>
<evidence type="ECO:0000313" key="1">
    <source>
        <dbReference type="EMBL" id="CAI5746386.1"/>
    </source>
</evidence>
<dbReference type="AlphaFoldDB" id="A0AAV0VB58"/>
<keyword evidence="2" id="KW-1185">Reference proteome</keyword>
<dbReference type="Proteomes" id="UP001162029">
    <property type="component" value="Unassembled WGS sequence"/>
</dbReference>